<feature type="transmembrane region" description="Helical" evidence="7">
    <location>
        <begin position="422"/>
        <end position="442"/>
    </location>
</feature>
<feature type="transmembrane region" description="Helical" evidence="7">
    <location>
        <begin position="479"/>
        <end position="501"/>
    </location>
</feature>
<comment type="caution">
    <text evidence="8">The sequence shown here is derived from an EMBL/GenBank/DDBJ whole genome shotgun (WGS) entry which is preliminary data.</text>
</comment>
<feature type="transmembrane region" description="Helical" evidence="7">
    <location>
        <begin position="59"/>
        <end position="82"/>
    </location>
</feature>
<sequence>MYFVSIKKLYIYIIKTFLPLLLVSFAISWFVVIMQLLWRFVDDLVGKGIDAVIFIKLMFYAAMTVVPLALILAILVASLMTFGNLGERLELLAMKSAGVPLYTIMKPIFMSVVVIAVGLFVFQNDWMIKSQVKFWAYYFAIRNKSPELAIPEGVFYKELRGYSIYVKEKDSKAKLLKGVMIYDYKSGINDATVIVADSGRVYSTKDNTALILELYHGESFKNLRSPSYANPQELIPYLRERFEMKEVHILFDTNLDRPDEDVIASQFVGKNIVQLKEFSDSLSLIVDSLEVISAKEIINSSYQTRFLPESPMSRVENSYSMDHDTEQSISEEKLNTTSQSSHSLSIAEIYPSRYLQLSIEEQKNFSMTQRLATMGMREKKDLYTKAEELVSQQLATSSFTRSEREGTLSTMRKNEFEFHRKMTYPVACLVFFFIGAPLGAIIRKGGLGTPIVTAVLFFIVYYVLETMGLKMARDGKIEVWIGMWLPSIVLSPIGLWLSYIATKDSTKLNLDNYINTMRKLLGTSTARKIEFKDITMIEVNHTQATRDISILEEAVKKHLSMPSMSYLDFFLDNEKHQQRQEIFELTEKIVENLSNSRDYLLINRLANYPYLKDLARTMRLSNKWGNITLMILFPLGLSFYGIYLYRNKAYRRELENIINTNKQMLELIPPKNN</sequence>
<evidence type="ECO:0000256" key="7">
    <source>
        <dbReference type="SAM" id="Phobius"/>
    </source>
</evidence>
<dbReference type="STRING" id="36874.HQ34_02200"/>
<organism evidence="8 9">
    <name type="scientific">Porphyromonas cangingivalis</name>
    <dbReference type="NCBI Taxonomy" id="36874"/>
    <lineage>
        <taxon>Bacteria</taxon>
        <taxon>Pseudomonadati</taxon>
        <taxon>Bacteroidota</taxon>
        <taxon>Bacteroidia</taxon>
        <taxon>Bacteroidales</taxon>
        <taxon>Porphyromonadaceae</taxon>
        <taxon>Porphyromonas</taxon>
    </lineage>
</organism>
<dbReference type="PANTHER" id="PTHR33529">
    <property type="entry name" value="SLR0882 PROTEIN-RELATED"/>
    <property type="match status" value="1"/>
</dbReference>
<feature type="transmembrane region" description="Helical" evidence="7">
    <location>
        <begin position="448"/>
        <end position="467"/>
    </location>
</feature>
<dbReference type="GO" id="GO:0015920">
    <property type="term" value="P:lipopolysaccharide transport"/>
    <property type="evidence" value="ECO:0007669"/>
    <property type="project" value="TreeGrafter"/>
</dbReference>
<evidence type="ECO:0000256" key="1">
    <source>
        <dbReference type="ARBA" id="ARBA00004651"/>
    </source>
</evidence>
<gene>
    <name evidence="8" type="ORF">HQ35_07490</name>
</gene>
<evidence type="ECO:0000313" key="9">
    <source>
        <dbReference type="Proteomes" id="UP000030125"/>
    </source>
</evidence>
<protein>
    <recommendedName>
        <fullName evidence="10">Lipopolysaccharide export system permease protein</fullName>
    </recommendedName>
</protein>
<feature type="region of interest" description="Disordered" evidence="6">
    <location>
        <begin position="315"/>
        <end position="339"/>
    </location>
</feature>
<evidence type="ECO:0000256" key="2">
    <source>
        <dbReference type="ARBA" id="ARBA00022475"/>
    </source>
</evidence>
<keyword evidence="2" id="KW-1003">Cell membrane</keyword>
<evidence type="ECO:0000313" key="8">
    <source>
        <dbReference type="EMBL" id="KGN79403.1"/>
    </source>
</evidence>
<dbReference type="Proteomes" id="UP000030125">
    <property type="component" value="Unassembled WGS sequence"/>
</dbReference>
<feature type="transmembrane region" description="Helical" evidence="7">
    <location>
        <begin position="624"/>
        <end position="645"/>
    </location>
</feature>
<evidence type="ECO:0000256" key="4">
    <source>
        <dbReference type="ARBA" id="ARBA00022989"/>
    </source>
</evidence>
<dbReference type="EMBL" id="JQJD01000050">
    <property type="protein sequence ID" value="KGN79403.1"/>
    <property type="molecule type" value="Genomic_DNA"/>
</dbReference>
<evidence type="ECO:0008006" key="10">
    <source>
        <dbReference type="Google" id="ProtNLM"/>
    </source>
</evidence>
<evidence type="ECO:0000256" key="6">
    <source>
        <dbReference type="SAM" id="MobiDB-lite"/>
    </source>
</evidence>
<keyword evidence="9" id="KW-1185">Reference proteome</keyword>
<dbReference type="GO" id="GO:0043190">
    <property type="term" value="C:ATP-binding cassette (ABC) transporter complex"/>
    <property type="evidence" value="ECO:0007669"/>
    <property type="project" value="TreeGrafter"/>
</dbReference>
<name>A0A0A2EKF5_PORCN</name>
<dbReference type="eggNOG" id="COG0795">
    <property type="taxonomic scope" value="Bacteria"/>
</dbReference>
<feature type="compositionally biased region" description="Basic and acidic residues" evidence="6">
    <location>
        <begin position="321"/>
        <end position="334"/>
    </location>
</feature>
<keyword evidence="4 7" id="KW-1133">Transmembrane helix</keyword>
<keyword evidence="5 7" id="KW-0472">Membrane</keyword>
<dbReference type="Pfam" id="PF03739">
    <property type="entry name" value="LptF_LptG"/>
    <property type="match status" value="1"/>
</dbReference>
<proteinExistence type="predicted"/>
<keyword evidence="3 7" id="KW-0812">Transmembrane</keyword>
<feature type="transmembrane region" description="Helical" evidence="7">
    <location>
        <begin position="102"/>
        <end position="122"/>
    </location>
</feature>
<dbReference type="PANTHER" id="PTHR33529:SF6">
    <property type="entry name" value="YJGP_YJGQ FAMILY PERMEASE"/>
    <property type="match status" value="1"/>
</dbReference>
<comment type="subcellular location">
    <subcellularLocation>
        <location evidence="1">Cell membrane</location>
        <topology evidence="1">Multi-pass membrane protein</topology>
    </subcellularLocation>
</comment>
<accession>A0A0A2EKF5</accession>
<dbReference type="AlphaFoldDB" id="A0A0A2EKF5"/>
<reference evidence="8 9" key="1">
    <citation type="submission" date="2014-08" db="EMBL/GenBank/DDBJ databases">
        <title>Porphyromonas cangingivalis strain:COT-109_OH1386 Genome sequencing.</title>
        <authorList>
            <person name="Wallis C."/>
            <person name="Deusch O."/>
            <person name="O'Flynn C."/>
            <person name="Davis I."/>
            <person name="Jospin G."/>
            <person name="Darling A.E."/>
            <person name="Coil D.A."/>
            <person name="Alexiev A."/>
            <person name="Horsfall A."/>
            <person name="Kirkwood N."/>
            <person name="Harris S."/>
            <person name="Eisen J.A."/>
        </authorList>
    </citation>
    <scope>NUCLEOTIDE SEQUENCE [LARGE SCALE GENOMIC DNA]</scope>
    <source>
        <strain evidence="9">COT-109 OH1386</strain>
    </source>
</reference>
<evidence type="ECO:0000256" key="5">
    <source>
        <dbReference type="ARBA" id="ARBA00023136"/>
    </source>
</evidence>
<dbReference type="InterPro" id="IPR005495">
    <property type="entry name" value="LptG/LptF_permease"/>
</dbReference>
<evidence type="ECO:0000256" key="3">
    <source>
        <dbReference type="ARBA" id="ARBA00022692"/>
    </source>
</evidence>
<feature type="transmembrane region" description="Helical" evidence="7">
    <location>
        <begin position="12"/>
        <end position="38"/>
    </location>
</feature>